<dbReference type="Proteomes" id="UP000691718">
    <property type="component" value="Unassembled WGS sequence"/>
</dbReference>
<accession>A0A8S3X682</accession>
<evidence type="ECO:0000313" key="2">
    <source>
        <dbReference type="EMBL" id="CAG5005612.1"/>
    </source>
</evidence>
<gene>
    <name evidence="2" type="ORF">PAPOLLO_LOCUS14601</name>
</gene>
<proteinExistence type="predicted"/>
<organism evidence="2 3">
    <name type="scientific">Parnassius apollo</name>
    <name type="common">Apollo butterfly</name>
    <name type="synonym">Papilio apollo</name>
    <dbReference type="NCBI Taxonomy" id="110799"/>
    <lineage>
        <taxon>Eukaryota</taxon>
        <taxon>Metazoa</taxon>
        <taxon>Ecdysozoa</taxon>
        <taxon>Arthropoda</taxon>
        <taxon>Hexapoda</taxon>
        <taxon>Insecta</taxon>
        <taxon>Pterygota</taxon>
        <taxon>Neoptera</taxon>
        <taxon>Endopterygota</taxon>
        <taxon>Lepidoptera</taxon>
        <taxon>Glossata</taxon>
        <taxon>Ditrysia</taxon>
        <taxon>Papilionoidea</taxon>
        <taxon>Papilionidae</taxon>
        <taxon>Parnassiinae</taxon>
        <taxon>Parnassini</taxon>
        <taxon>Parnassius</taxon>
        <taxon>Parnassius</taxon>
    </lineage>
</organism>
<feature type="region of interest" description="Disordered" evidence="1">
    <location>
        <begin position="152"/>
        <end position="171"/>
    </location>
</feature>
<dbReference type="PANTHER" id="PTHR10773:SF19">
    <property type="match status" value="1"/>
</dbReference>
<reference evidence="2" key="1">
    <citation type="submission" date="2021-04" db="EMBL/GenBank/DDBJ databases">
        <authorList>
            <person name="Tunstrom K."/>
        </authorList>
    </citation>
    <scope>NUCLEOTIDE SEQUENCE</scope>
</reference>
<dbReference type="AlphaFoldDB" id="A0A8S3X682"/>
<dbReference type="OrthoDB" id="6776127at2759"/>
<sequence>MKRGRILVNIIKQRYQENLSTMNEQQSAKFINVEAQNNKESRSINTALLTKPCINQQNEKNLDIQSDKGLIDDSNTADCVRQKDKKLTPNAIPNLERYEENSLIVNEGETATSSNFEQQKSKEHTPIDTALLTKPCNMQQIVNDLYMSSSDQSLIDDSDTDPSYVRQKKKKLPAKVILNSSLSSSSDTSSFSTSNSSTCSNSSSDSETETRDIIDAVTRTQNQNIVNEGRNGHPSKNNNDQPDEDRNGQPNEDCNDQPNEDCNNQPNEEAIKGKKRLRKELTWKGTLDLSNTAINTALTKKCSGIVANDFRGKHGKQPKIDNEIKVSVTEFINSIPRIESHYLRAQTSRQFICSDKSLADLYRDYEEAFENKQLPFATKSTFNRIFNEFNISFFVPKKDLCDLCESFKNANEEERFEIQESYKQHLLEKKNTSKSVQRKRQEQK</sequence>
<evidence type="ECO:0000313" key="3">
    <source>
        <dbReference type="Proteomes" id="UP000691718"/>
    </source>
</evidence>
<evidence type="ECO:0000256" key="1">
    <source>
        <dbReference type="SAM" id="MobiDB-lite"/>
    </source>
</evidence>
<comment type="caution">
    <text evidence="2">The sequence shown here is derived from an EMBL/GenBank/DDBJ whole genome shotgun (WGS) entry which is preliminary data.</text>
</comment>
<protein>
    <submittedName>
        <fullName evidence="2">(apollo) hypothetical protein</fullName>
    </submittedName>
</protein>
<feature type="compositionally biased region" description="Low complexity" evidence="1">
    <location>
        <begin position="181"/>
        <end position="205"/>
    </location>
</feature>
<dbReference type="EMBL" id="CAJQZP010000978">
    <property type="protein sequence ID" value="CAG5005612.1"/>
    <property type="molecule type" value="Genomic_DNA"/>
</dbReference>
<keyword evidence="3" id="KW-1185">Reference proteome</keyword>
<name>A0A8S3X682_PARAO</name>
<feature type="region of interest" description="Disordered" evidence="1">
    <location>
        <begin position="181"/>
        <end position="275"/>
    </location>
</feature>
<dbReference type="PANTHER" id="PTHR10773">
    <property type="entry name" value="DNA-DIRECTED RNA POLYMERASES I, II, AND III SUBUNIT RPABC2"/>
    <property type="match status" value="1"/>
</dbReference>